<evidence type="ECO:0000313" key="2">
    <source>
        <dbReference type="Proteomes" id="UP000234661"/>
    </source>
</evidence>
<reference evidence="1 2" key="2">
    <citation type="submission" date="2018-01" db="EMBL/GenBank/DDBJ databases">
        <title>Genomic study of Klebsiella pneumoniae.</title>
        <authorList>
            <person name="Yang Y."/>
            <person name="Bicalho R."/>
        </authorList>
    </citation>
    <scope>NUCLEOTIDE SEQUENCE [LARGE SCALE GENOMIC DNA]</scope>
    <source>
        <strain evidence="1 2">A2</strain>
    </source>
</reference>
<protein>
    <submittedName>
        <fullName evidence="1">Uncharacterized protein</fullName>
    </submittedName>
</protein>
<dbReference type="Proteomes" id="UP000234661">
    <property type="component" value="Unassembled WGS sequence"/>
</dbReference>
<proteinExistence type="predicted"/>
<dbReference type="RefSeq" id="WP_116279958.1">
    <property type="nucleotide sequence ID" value="NZ_CP085764.1"/>
</dbReference>
<accession>A0A2J4YAW2</accession>
<reference evidence="1 2" key="1">
    <citation type="submission" date="2017-11" db="EMBL/GenBank/DDBJ databases">
        <authorList>
            <person name="Han C.G."/>
        </authorList>
    </citation>
    <scope>NUCLEOTIDE SEQUENCE [LARGE SCALE GENOMIC DNA]</scope>
    <source>
        <strain evidence="1 2">A2</strain>
    </source>
</reference>
<name>A0A2J4YAW2_9ENTR</name>
<organism evidence="1 2">
    <name type="scientific">Klebsiella michiganensis</name>
    <dbReference type="NCBI Taxonomy" id="1134687"/>
    <lineage>
        <taxon>Bacteria</taxon>
        <taxon>Pseudomonadati</taxon>
        <taxon>Pseudomonadota</taxon>
        <taxon>Gammaproteobacteria</taxon>
        <taxon>Enterobacterales</taxon>
        <taxon>Enterobacteriaceae</taxon>
        <taxon>Klebsiella/Raoultella group</taxon>
        <taxon>Klebsiella</taxon>
    </lineage>
</organism>
<gene>
    <name evidence="1" type="ORF">CWM85_34655</name>
</gene>
<evidence type="ECO:0000313" key="1">
    <source>
        <dbReference type="EMBL" id="PLM47944.1"/>
    </source>
</evidence>
<sequence length="109" mass="11726">MMVSSFPSPAADYVEQRLTVTAACNIGANSQVIQTDRGYVVLDLSLKVTQGSVLLIRLAGELQFAKLMGRSFITVEGESIEGEAMEDVEVLGVATHAINDLRQDDSPII</sequence>
<comment type="caution">
    <text evidence="1">The sequence shown here is derived from an EMBL/GenBank/DDBJ whole genome shotgun (WGS) entry which is preliminary data.</text>
</comment>
<dbReference type="EMBL" id="PIET01001814">
    <property type="protein sequence ID" value="PLM47944.1"/>
    <property type="molecule type" value="Genomic_DNA"/>
</dbReference>
<dbReference type="AlphaFoldDB" id="A0A2J4YAW2"/>